<evidence type="ECO:0000313" key="4">
    <source>
        <dbReference type="Proteomes" id="UP000011115"/>
    </source>
</evidence>
<protein>
    <recommendedName>
        <fullName evidence="2">Putative plant transposon protein domain-containing protein</fullName>
    </recommendedName>
</protein>
<dbReference type="eggNOG" id="ENOG502R85P">
    <property type="taxonomic scope" value="Eukaryota"/>
</dbReference>
<proteinExistence type="predicted"/>
<dbReference type="EnsemblPlants" id="PGSC0003DMT400091280">
    <property type="protein sequence ID" value="PGSC0003DMT400091280"/>
    <property type="gene ID" value="PGSC0003DMG400040851"/>
</dbReference>
<dbReference type="Proteomes" id="UP000011115">
    <property type="component" value="Unassembled WGS sequence"/>
</dbReference>
<evidence type="ECO:0000259" key="2">
    <source>
        <dbReference type="Pfam" id="PF20167"/>
    </source>
</evidence>
<dbReference type="InParanoid" id="M1DM91"/>
<keyword evidence="4" id="KW-1185">Reference proteome</keyword>
<evidence type="ECO:0000313" key="3">
    <source>
        <dbReference type="EnsemblPlants" id="PGSC0003DMT400091280"/>
    </source>
</evidence>
<evidence type="ECO:0000256" key="1">
    <source>
        <dbReference type="SAM" id="MobiDB-lite"/>
    </source>
</evidence>
<dbReference type="AlphaFoldDB" id="M1DM91"/>
<feature type="region of interest" description="Disordered" evidence="1">
    <location>
        <begin position="64"/>
        <end position="150"/>
    </location>
</feature>
<feature type="compositionally biased region" description="Polar residues" evidence="1">
    <location>
        <begin position="71"/>
        <end position="80"/>
    </location>
</feature>
<feature type="compositionally biased region" description="Low complexity" evidence="1">
    <location>
        <begin position="122"/>
        <end position="141"/>
    </location>
</feature>
<dbReference type="Gramene" id="PGSC0003DMT400091280">
    <property type="protein sequence ID" value="PGSC0003DMT400091280"/>
    <property type="gene ID" value="PGSC0003DMG400040851"/>
</dbReference>
<dbReference type="InterPro" id="IPR046796">
    <property type="entry name" value="Transposase_32_dom"/>
</dbReference>
<dbReference type="PANTHER" id="PTHR33180">
    <property type="entry name" value="PHOTOSYSTEM II CP43 REACTION CENTER PROTEIN"/>
    <property type="match status" value="1"/>
</dbReference>
<reference evidence="4" key="1">
    <citation type="journal article" date="2011" name="Nature">
        <title>Genome sequence and analysis of the tuber crop potato.</title>
        <authorList>
            <consortium name="The Potato Genome Sequencing Consortium"/>
        </authorList>
    </citation>
    <scope>NUCLEOTIDE SEQUENCE [LARGE SCALE GENOMIC DNA]</scope>
    <source>
        <strain evidence="4">cv. DM1-3 516 R44</strain>
    </source>
</reference>
<feature type="compositionally biased region" description="Basic and acidic residues" evidence="1">
    <location>
        <begin position="81"/>
        <end position="98"/>
    </location>
</feature>
<dbReference type="PANTHER" id="PTHR33180:SF31">
    <property type="entry name" value="POLYPROTEIN PROTEIN"/>
    <property type="match status" value="1"/>
</dbReference>
<name>M1DM91_SOLTU</name>
<reference evidence="3" key="2">
    <citation type="submission" date="2015-06" db="UniProtKB">
        <authorList>
            <consortium name="EnsemblPlants"/>
        </authorList>
    </citation>
    <scope>IDENTIFICATION</scope>
    <source>
        <strain evidence="3">DM1-3 516 R44</strain>
    </source>
</reference>
<sequence length="150" mass="16153">MPSQNESILCHPKTACLGSIIVKKQLNLGLIIEQEMAMRAKQRQTSFPFSVLITELCRYSGVPRDEKRDINVTSTSSTDIQRIEAKYTRDEADKRRAAPVDASPEVDVDSLPTEAPLPTPASGPSGTLSSTSSQTSGSSTLPSPPGLLRP</sequence>
<accession>M1DM91</accession>
<dbReference type="HOGENOM" id="CLU_029307_10_1_1"/>
<feature type="domain" description="Putative plant transposon protein" evidence="2">
    <location>
        <begin position="1"/>
        <end position="63"/>
    </location>
</feature>
<dbReference type="PaxDb" id="4113-PGSC0003DMT400091280"/>
<dbReference type="Pfam" id="PF20167">
    <property type="entry name" value="Transposase_32"/>
    <property type="match status" value="1"/>
</dbReference>
<organism evidence="3 4">
    <name type="scientific">Solanum tuberosum</name>
    <name type="common">Potato</name>
    <dbReference type="NCBI Taxonomy" id="4113"/>
    <lineage>
        <taxon>Eukaryota</taxon>
        <taxon>Viridiplantae</taxon>
        <taxon>Streptophyta</taxon>
        <taxon>Embryophyta</taxon>
        <taxon>Tracheophyta</taxon>
        <taxon>Spermatophyta</taxon>
        <taxon>Magnoliopsida</taxon>
        <taxon>eudicotyledons</taxon>
        <taxon>Gunneridae</taxon>
        <taxon>Pentapetalae</taxon>
        <taxon>asterids</taxon>
        <taxon>lamiids</taxon>
        <taxon>Solanales</taxon>
        <taxon>Solanaceae</taxon>
        <taxon>Solanoideae</taxon>
        <taxon>Solaneae</taxon>
        <taxon>Solanum</taxon>
    </lineage>
</organism>